<evidence type="ECO:0000313" key="17">
    <source>
        <dbReference type="Proteomes" id="UP000554837"/>
    </source>
</evidence>
<dbReference type="SUPFAM" id="SSF55874">
    <property type="entry name" value="ATPase domain of HSP90 chaperone/DNA topoisomerase II/histidine kinase"/>
    <property type="match status" value="1"/>
</dbReference>
<evidence type="ECO:0000256" key="1">
    <source>
        <dbReference type="ARBA" id="ARBA00000085"/>
    </source>
</evidence>
<organism evidence="16 17">
    <name type="scientific">Inhella inkyongensis</name>
    <dbReference type="NCBI Taxonomy" id="392593"/>
    <lineage>
        <taxon>Bacteria</taxon>
        <taxon>Pseudomonadati</taxon>
        <taxon>Pseudomonadota</taxon>
        <taxon>Betaproteobacteria</taxon>
        <taxon>Burkholderiales</taxon>
        <taxon>Sphaerotilaceae</taxon>
        <taxon>Inhella</taxon>
    </lineage>
</organism>
<feature type="domain" description="HAMP" evidence="15">
    <location>
        <begin position="179"/>
        <end position="232"/>
    </location>
</feature>
<dbReference type="EC" id="2.7.13.3" evidence="3"/>
<keyword evidence="4" id="KW-0597">Phosphoprotein</keyword>
<dbReference type="Proteomes" id="UP000554837">
    <property type="component" value="Unassembled WGS sequence"/>
</dbReference>
<dbReference type="SMART" id="SM00388">
    <property type="entry name" value="HisKA"/>
    <property type="match status" value="1"/>
</dbReference>
<comment type="subcellular location">
    <subcellularLocation>
        <location evidence="2">Membrane</location>
        <topology evidence="2">Multi-pass membrane protein</topology>
    </subcellularLocation>
</comment>
<evidence type="ECO:0000256" key="9">
    <source>
        <dbReference type="ARBA" id="ARBA00022840"/>
    </source>
</evidence>
<dbReference type="PANTHER" id="PTHR45436">
    <property type="entry name" value="SENSOR HISTIDINE KINASE YKOH"/>
    <property type="match status" value="1"/>
</dbReference>
<evidence type="ECO:0000259" key="15">
    <source>
        <dbReference type="PROSITE" id="PS50885"/>
    </source>
</evidence>
<feature type="transmembrane region" description="Helical" evidence="13">
    <location>
        <begin position="9"/>
        <end position="30"/>
    </location>
</feature>
<dbReference type="InterPro" id="IPR003594">
    <property type="entry name" value="HATPase_dom"/>
</dbReference>
<dbReference type="SUPFAM" id="SSF47384">
    <property type="entry name" value="Homodimeric domain of signal transducing histidine kinase"/>
    <property type="match status" value="1"/>
</dbReference>
<gene>
    <name evidence="16" type="ORF">HNQ51_003310</name>
</gene>
<feature type="transmembrane region" description="Helical" evidence="13">
    <location>
        <begin position="159"/>
        <end position="178"/>
    </location>
</feature>
<evidence type="ECO:0000256" key="3">
    <source>
        <dbReference type="ARBA" id="ARBA00012438"/>
    </source>
</evidence>
<keyword evidence="11" id="KW-0902">Two-component regulatory system</keyword>
<evidence type="ECO:0000256" key="6">
    <source>
        <dbReference type="ARBA" id="ARBA00022692"/>
    </source>
</evidence>
<evidence type="ECO:0000256" key="12">
    <source>
        <dbReference type="ARBA" id="ARBA00023136"/>
    </source>
</evidence>
<keyword evidence="9" id="KW-0067">ATP-binding</keyword>
<dbReference type="Gene3D" id="1.10.287.130">
    <property type="match status" value="1"/>
</dbReference>
<dbReference type="InterPro" id="IPR050428">
    <property type="entry name" value="TCS_sensor_his_kinase"/>
</dbReference>
<proteinExistence type="predicted"/>
<dbReference type="CDD" id="cd00082">
    <property type="entry name" value="HisKA"/>
    <property type="match status" value="1"/>
</dbReference>
<keyword evidence="10 13" id="KW-1133">Transmembrane helix</keyword>
<dbReference type="SMART" id="SM00387">
    <property type="entry name" value="HATPase_c"/>
    <property type="match status" value="1"/>
</dbReference>
<dbReference type="InterPro" id="IPR003661">
    <property type="entry name" value="HisK_dim/P_dom"/>
</dbReference>
<evidence type="ECO:0000256" key="4">
    <source>
        <dbReference type="ARBA" id="ARBA00022553"/>
    </source>
</evidence>
<evidence type="ECO:0000256" key="5">
    <source>
        <dbReference type="ARBA" id="ARBA00022679"/>
    </source>
</evidence>
<reference evidence="16 17" key="1">
    <citation type="submission" date="2020-08" db="EMBL/GenBank/DDBJ databases">
        <title>Genomic Encyclopedia of Type Strains, Phase IV (KMG-IV): sequencing the most valuable type-strain genomes for metagenomic binning, comparative biology and taxonomic classification.</title>
        <authorList>
            <person name="Goeker M."/>
        </authorList>
    </citation>
    <scope>NUCLEOTIDE SEQUENCE [LARGE SCALE GENOMIC DNA]</scope>
    <source>
        <strain evidence="16 17">DSM 23958</strain>
    </source>
</reference>
<comment type="catalytic activity">
    <reaction evidence="1">
        <text>ATP + protein L-histidine = ADP + protein N-phospho-L-histidine.</text>
        <dbReference type="EC" id="2.7.13.3"/>
    </reaction>
</comment>
<evidence type="ECO:0000256" key="8">
    <source>
        <dbReference type="ARBA" id="ARBA00022777"/>
    </source>
</evidence>
<evidence type="ECO:0000256" key="11">
    <source>
        <dbReference type="ARBA" id="ARBA00023012"/>
    </source>
</evidence>
<accession>A0A840SCC2</accession>
<dbReference type="RefSeq" id="WP_138856216.1">
    <property type="nucleotide sequence ID" value="NZ_CP040709.1"/>
</dbReference>
<dbReference type="InterPro" id="IPR036890">
    <property type="entry name" value="HATPase_C_sf"/>
</dbReference>
<dbReference type="EMBL" id="JACHHO010000006">
    <property type="protein sequence ID" value="MBB5205979.1"/>
    <property type="molecule type" value="Genomic_DNA"/>
</dbReference>
<evidence type="ECO:0000256" key="10">
    <source>
        <dbReference type="ARBA" id="ARBA00022989"/>
    </source>
</evidence>
<dbReference type="Pfam" id="PF00512">
    <property type="entry name" value="HisKA"/>
    <property type="match status" value="1"/>
</dbReference>
<feature type="domain" description="Histidine kinase" evidence="14">
    <location>
        <begin position="240"/>
        <end position="457"/>
    </location>
</feature>
<dbReference type="InterPro" id="IPR003660">
    <property type="entry name" value="HAMP_dom"/>
</dbReference>
<keyword evidence="5" id="KW-0808">Transferase</keyword>
<comment type="caution">
    <text evidence="16">The sequence shown here is derived from an EMBL/GenBank/DDBJ whole genome shotgun (WGS) entry which is preliminary data.</text>
</comment>
<evidence type="ECO:0000313" key="16">
    <source>
        <dbReference type="EMBL" id="MBB5205979.1"/>
    </source>
</evidence>
<evidence type="ECO:0000256" key="13">
    <source>
        <dbReference type="SAM" id="Phobius"/>
    </source>
</evidence>
<name>A0A840SCC2_9BURK</name>
<dbReference type="OrthoDB" id="8554694at2"/>
<protein>
    <recommendedName>
        <fullName evidence="3">histidine kinase</fullName>
        <ecNumber evidence="3">2.7.13.3</ecNumber>
    </recommendedName>
</protein>
<dbReference type="CDD" id="cd00075">
    <property type="entry name" value="HATPase"/>
    <property type="match status" value="1"/>
</dbReference>
<sequence>MKPSLGRRLIGALLVAYALVAVLLVAWNFWTARAQLTEQSVAHHLGRLMVASLEGVQDENSARAVVQGFARELRRLREESGYAFGTAGIRLSDAQGRPLWSNLSNLTPLAVQPALGLSRVEIGPHRYTALNATAGRWQVLVLDQQVPDAVLLQWVLEQILVSLLIALPVLLLTLWLAVRTGLGPLRRFTARIAALDTRRELAALNLDLRYAELQPLGAAFDALLARLREQLARERAFVHDAAHELRTPLAALGAQAHVLLHSGDEAGRAQAAQALQSGLARTAHLSQQLLDMARLDQERPAQPEALDLAELAAQALRQAHREARARGVELALQGPPELKNLPWHGERQALQSLLHNLLDNAIRYGARQVELQIGLHHDGHLKGRPWLAVADDGPGVAPEHREAMFERFWRGPQAQQTEASGSGLGLSIVRQALQRLGAQLQLGTGLAGRGLRFQIDL</sequence>
<evidence type="ECO:0000256" key="2">
    <source>
        <dbReference type="ARBA" id="ARBA00004141"/>
    </source>
</evidence>
<dbReference type="PROSITE" id="PS50109">
    <property type="entry name" value="HIS_KIN"/>
    <property type="match status" value="1"/>
</dbReference>
<dbReference type="PRINTS" id="PR00344">
    <property type="entry name" value="BCTRLSENSOR"/>
</dbReference>
<dbReference type="InterPro" id="IPR036097">
    <property type="entry name" value="HisK_dim/P_sf"/>
</dbReference>
<keyword evidence="17" id="KW-1185">Reference proteome</keyword>
<evidence type="ECO:0000259" key="14">
    <source>
        <dbReference type="PROSITE" id="PS50109"/>
    </source>
</evidence>
<dbReference type="PANTHER" id="PTHR45436:SF14">
    <property type="entry name" value="SENSOR PROTEIN QSEC"/>
    <property type="match status" value="1"/>
</dbReference>
<keyword evidence="7" id="KW-0547">Nucleotide-binding</keyword>
<dbReference type="InterPro" id="IPR004358">
    <property type="entry name" value="Sig_transdc_His_kin-like_C"/>
</dbReference>
<keyword evidence="12 13" id="KW-0472">Membrane</keyword>
<dbReference type="Gene3D" id="3.30.565.10">
    <property type="entry name" value="Histidine kinase-like ATPase, C-terminal domain"/>
    <property type="match status" value="1"/>
</dbReference>
<keyword evidence="8 16" id="KW-0418">Kinase</keyword>
<dbReference type="PROSITE" id="PS50885">
    <property type="entry name" value="HAMP"/>
    <property type="match status" value="1"/>
</dbReference>
<dbReference type="AlphaFoldDB" id="A0A840SCC2"/>
<dbReference type="InterPro" id="IPR005467">
    <property type="entry name" value="His_kinase_dom"/>
</dbReference>
<evidence type="ECO:0000256" key="7">
    <source>
        <dbReference type="ARBA" id="ARBA00022741"/>
    </source>
</evidence>
<keyword evidence="6 13" id="KW-0812">Transmembrane</keyword>
<dbReference type="GO" id="GO:0005524">
    <property type="term" value="F:ATP binding"/>
    <property type="evidence" value="ECO:0007669"/>
    <property type="project" value="UniProtKB-KW"/>
</dbReference>
<dbReference type="GO" id="GO:0005886">
    <property type="term" value="C:plasma membrane"/>
    <property type="evidence" value="ECO:0007669"/>
    <property type="project" value="TreeGrafter"/>
</dbReference>
<dbReference type="GO" id="GO:0000155">
    <property type="term" value="F:phosphorelay sensor kinase activity"/>
    <property type="evidence" value="ECO:0007669"/>
    <property type="project" value="InterPro"/>
</dbReference>
<dbReference type="Pfam" id="PF02518">
    <property type="entry name" value="HATPase_c"/>
    <property type="match status" value="1"/>
</dbReference>